<dbReference type="InterPro" id="IPR032675">
    <property type="entry name" value="LRR_dom_sf"/>
</dbReference>
<dbReference type="EMBL" id="JADXDR010000136">
    <property type="protein sequence ID" value="KAI7838097.1"/>
    <property type="molecule type" value="Genomic_DNA"/>
</dbReference>
<proteinExistence type="predicted"/>
<evidence type="ECO:0000256" key="1">
    <source>
        <dbReference type="ARBA" id="ARBA00004430"/>
    </source>
</evidence>
<dbReference type="Proteomes" id="UP001205105">
    <property type="component" value="Unassembled WGS sequence"/>
</dbReference>
<reference evidence="2" key="1">
    <citation type="submission" date="2020-11" db="EMBL/GenBank/DDBJ databases">
        <title>Chlorella ohadii genome sequencing and assembly.</title>
        <authorList>
            <person name="Murik O."/>
            <person name="Treves H."/>
            <person name="Kedem I."/>
            <person name="Shotland Y."/>
            <person name="Kaplan A."/>
        </authorList>
    </citation>
    <scope>NUCLEOTIDE SEQUENCE</scope>
    <source>
        <strain evidence="2">1</strain>
    </source>
</reference>
<dbReference type="GO" id="GO:0005930">
    <property type="term" value="C:axoneme"/>
    <property type="evidence" value="ECO:0007669"/>
    <property type="project" value="UniProtKB-SubCell"/>
</dbReference>
<evidence type="ECO:0000313" key="3">
    <source>
        <dbReference type="Proteomes" id="UP001205105"/>
    </source>
</evidence>
<sequence length="455" mass="49395">MAAQPLHINQLPDDLLLRILTEALSDSQNARWDIGEIESAPRRDAALVYRRWAALCNAAPVVASLTVYIGPTAAFLARVRAFCCWLVRHGAGKVQHLRLALQPHETWQPGQPQPPVLSAEAALELSKVLAAALPNCAGSLRQLELAVIDRNDCMFPMGVWVAMMGIHLRRLVLDIRHLHVAVSLEALPGLQDLELHNYATLEPQCRLPPSLTRLRLVADGALEALPNQVTALTSLVDLECRHYDGYLESGYEALTALSGSLRRLTLDGCATAPNCLSCLTALESLSLLSTIGVGTNSDDCAPLRAALPHLSRLTHLEFLMEHPFPDADDQAAFACVPQLVSLRYCVLYPDAPPLSGVWLAPLRILAAPLSAVAASLPALSSTASQLAELEVQSDYLDDSAALLPAVAEWAVQHTSLRRLVLLHGSHQFDPALQARLLHVQARRPSLTVSFAREEA</sequence>
<dbReference type="SUPFAM" id="SSF52047">
    <property type="entry name" value="RNI-like"/>
    <property type="match status" value="1"/>
</dbReference>
<gene>
    <name evidence="2" type="ORF">COHA_008105</name>
</gene>
<organism evidence="2 3">
    <name type="scientific">Chlorella ohadii</name>
    <dbReference type="NCBI Taxonomy" id="2649997"/>
    <lineage>
        <taxon>Eukaryota</taxon>
        <taxon>Viridiplantae</taxon>
        <taxon>Chlorophyta</taxon>
        <taxon>core chlorophytes</taxon>
        <taxon>Trebouxiophyceae</taxon>
        <taxon>Chlorellales</taxon>
        <taxon>Chlorellaceae</taxon>
        <taxon>Chlorella clade</taxon>
        <taxon>Chlorella</taxon>
    </lineage>
</organism>
<comment type="caution">
    <text evidence="2">The sequence shown here is derived from an EMBL/GenBank/DDBJ whole genome shotgun (WGS) entry which is preliminary data.</text>
</comment>
<protein>
    <submittedName>
        <fullName evidence="2">Uncharacterized protein</fullName>
    </submittedName>
</protein>
<comment type="subcellular location">
    <subcellularLocation>
        <location evidence="1">Cytoplasm</location>
        <location evidence="1">Cytoskeleton</location>
        <location evidence="1">Cilium axoneme</location>
    </subcellularLocation>
</comment>
<dbReference type="AlphaFoldDB" id="A0AAD5DHE9"/>
<dbReference type="Gene3D" id="3.80.10.10">
    <property type="entry name" value="Ribonuclease Inhibitor"/>
    <property type="match status" value="1"/>
</dbReference>
<keyword evidence="3" id="KW-1185">Reference proteome</keyword>
<name>A0AAD5DHE9_9CHLO</name>
<evidence type="ECO:0000313" key="2">
    <source>
        <dbReference type="EMBL" id="KAI7838097.1"/>
    </source>
</evidence>
<accession>A0AAD5DHE9</accession>